<keyword evidence="3" id="KW-0150">Chloroplast</keyword>
<dbReference type="HOGENOM" id="CLU_099630_0_0_1"/>
<evidence type="ECO:0000256" key="6">
    <source>
        <dbReference type="ARBA" id="ARBA00022989"/>
    </source>
</evidence>
<dbReference type="AlphaFoldDB" id="A0A072W0F5"/>
<comment type="subcellular location">
    <subcellularLocation>
        <location evidence="1">Membrane</location>
        <topology evidence="1">Multi-pass membrane protein</topology>
    </subcellularLocation>
    <subcellularLocation>
        <location evidence="2">Plastid</location>
        <location evidence="2">Chloroplast</location>
    </subcellularLocation>
</comment>
<evidence type="ECO:0000313" key="15">
    <source>
        <dbReference type="Proteomes" id="UP000002051"/>
    </source>
</evidence>
<dbReference type="Proteomes" id="UP000002051">
    <property type="component" value="Unassembled WGS sequence"/>
</dbReference>
<keyword evidence="7" id="KW-0793">Thylakoid</keyword>
<keyword evidence="5 11" id="KW-0812">Transmembrane</keyword>
<keyword evidence="6 11" id="KW-1133">Transmembrane helix</keyword>
<accession>A0A072W0F5</accession>
<dbReference type="STRING" id="3880.A0A072W0F5"/>
<feature type="region of interest" description="Disordered" evidence="10">
    <location>
        <begin position="46"/>
        <end position="85"/>
    </location>
</feature>
<evidence type="ECO:0000313" key="13">
    <source>
        <dbReference type="EMBL" id="RHN81955.1"/>
    </source>
</evidence>
<dbReference type="PaxDb" id="3880-AES84775"/>
<dbReference type="InterPro" id="IPR022796">
    <property type="entry name" value="Chloroa_b-bind"/>
</dbReference>
<dbReference type="SUPFAM" id="SSF103511">
    <property type="entry name" value="Chlorophyll a-b binding protein"/>
    <property type="match status" value="1"/>
</dbReference>
<dbReference type="EnsemblPlants" id="KEH43785">
    <property type="protein sequence ID" value="KEH43785"/>
    <property type="gene ID" value="MTR_1g102780"/>
</dbReference>
<evidence type="ECO:0000256" key="4">
    <source>
        <dbReference type="ARBA" id="ARBA00022640"/>
    </source>
</evidence>
<reference evidence="12 15" key="2">
    <citation type="journal article" date="2014" name="BMC Genomics">
        <title>An improved genome release (version Mt4.0) for the model legume Medicago truncatula.</title>
        <authorList>
            <person name="Tang H."/>
            <person name="Krishnakumar V."/>
            <person name="Bidwell S."/>
            <person name="Rosen B."/>
            <person name="Chan A."/>
            <person name="Zhou S."/>
            <person name="Gentzbittel L."/>
            <person name="Childs K.L."/>
            <person name="Yandell M."/>
            <person name="Gundlach H."/>
            <person name="Mayer K.F."/>
            <person name="Schwartz D.C."/>
            <person name="Town C.D."/>
        </authorList>
    </citation>
    <scope>GENOME REANNOTATION</scope>
    <source>
        <strain evidence="12">A17</strain>
        <strain evidence="14 15">cv. Jemalong A17</strain>
    </source>
</reference>
<reference evidence="14" key="3">
    <citation type="submission" date="2015-04" db="UniProtKB">
        <authorList>
            <consortium name="EnsemblPlants"/>
        </authorList>
    </citation>
    <scope>IDENTIFICATION</scope>
    <source>
        <strain evidence="14">cv. Jemalong A17</strain>
    </source>
</reference>
<evidence type="ECO:0000256" key="11">
    <source>
        <dbReference type="SAM" id="Phobius"/>
    </source>
</evidence>
<keyword evidence="4" id="KW-0934">Plastid</keyword>
<organism evidence="12 15">
    <name type="scientific">Medicago truncatula</name>
    <name type="common">Barrel medic</name>
    <name type="synonym">Medicago tribuloides</name>
    <dbReference type="NCBI Taxonomy" id="3880"/>
    <lineage>
        <taxon>Eukaryota</taxon>
        <taxon>Viridiplantae</taxon>
        <taxon>Streptophyta</taxon>
        <taxon>Embryophyta</taxon>
        <taxon>Tracheophyta</taxon>
        <taxon>Spermatophyta</taxon>
        <taxon>Magnoliopsida</taxon>
        <taxon>eudicotyledons</taxon>
        <taxon>Gunneridae</taxon>
        <taxon>Pentapetalae</taxon>
        <taxon>rosids</taxon>
        <taxon>fabids</taxon>
        <taxon>Fabales</taxon>
        <taxon>Fabaceae</taxon>
        <taxon>Papilionoideae</taxon>
        <taxon>50 kb inversion clade</taxon>
        <taxon>NPAAA clade</taxon>
        <taxon>Hologalegina</taxon>
        <taxon>IRL clade</taxon>
        <taxon>Trifolieae</taxon>
        <taxon>Medicago</taxon>
    </lineage>
</organism>
<dbReference type="Pfam" id="PF00504">
    <property type="entry name" value="Chloroa_b-bind"/>
    <property type="match status" value="1"/>
</dbReference>
<dbReference type="EMBL" id="PSQE01000001">
    <property type="protein sequence ID" value="RHN81955.1"/>
    <property type="molecule type" value="Genomic_DNA"/>
</dbReference>
<dbReference type="EMBL" id="CM001217">
    <property type="protein sequence ID" value="KEH43785.1"/>
    <property type="molecule type" value="Genomic_DNA"/>
</dbReference>
<reference evidence="16" key="4">
    <citation type="journal article" date="2018" name="Nat. Plants">
        <title>Whole-genome landscape of Medicago truncatula symbiotic genes.</title>
        <authorList>
            <person name="Pecrix Y."/>
            <person name="Staton S.E."/>
            <person name="Sallet E."/>
            <person name="Lelandais-Briere C."/>
            <person name="Moreau S."/>
            <person name="Carrere S."/>
            <person name="Blein T."/>
            <person name="Jardinaud M.F."/>
            <person name="Latrasse D."/>
            <person name="Zouine M."/>
            <person name="Zahm M."/>
            <person name="Kreplak J."/>
            <person name="Mayjonade B."/>
            <person name="Satge C."/>
            <person name="Perez M."/>
            <person name="Cauet S."/>
            <person name="Marande W."/>
            <person name="Chantry-Darmon C."/>
            <person name="Lopez-Roques C."/>
            <person name="Bouchez O."/>
            <person name="Berard A."/>
            <person name="Debelle F."/>
            <person name="Munos S."/>
            <person name="Bendahmane A."/>
            <person name="Berges H."/>
            <person name="Niebel A."/>
            <person name="Buitink J."/>
            <person name="Frugier F."/>
            <person name="Benhamed M."/>
            <person name="Crespi M."/>
            <person name="Gouzy J."/>
            <person name="Gamas P."/>
        </authorList>
    </citation>
    <scope>NUCLEOTIDE SEQUENCE [LARGE SCALE GENOMIC DNA]</scope>
    <source>
        <strain evidence="16">cv. Jemalong A17</strain>
    </source>
</reference>
<comment type="similarity">
    <text evidence="9">Belongs to the ELIP/psbS family.</text>
</comment>
<dbReference type="Proteomes" id="UP000265566">
    <property type="component" value="Chromosome 1"/>
</dbReference>
<dbReference type="eggNOG" id="ENOG502RZBJ">
    <property type="taxonomic scope" value="Eukaryota"/>
</dbReference>
<reference evidence="12 15" key="1">
    <citation type="journal article" date="2011" name="Nature">
        <title>The Medicago genome provides insight into the evolution of rhizobial symbioses.</title>
        <authorList>
            <person name="Young N.D."/>
            <person name="Debelle F."/>
            <person name="Oldroyd G.E."/>
            <person name="Geurts R."/>
            <person name="Cannon S.B."/>
            <person name="Udvardi M.K."/>
            <person name="Benedito V.A."/>
            <person name="Mayer K.F."/>
            <person name="Gouzy J."/>
            <person name="Schoof H."/>
            <person name="Van de Peer Y."/>
            <person name="Proost S."/>
            <person name="Cook D.R."/>
            <person name="Meyers B.C."/>
            <person name="Spannagl M."/>
            <person name="Cheung F."/>
            <person name="De Mita S."/>
            <person name="Krishnakumar V."/>
            <person name="Gundlach H."/>
            <person name="Zhou S."/>
            <person name="Mudge J."/>
            <person name="Bharti A.K."/>
            <person name="Murray J.D."/>
            <person name="Naoumkina M.A."/>
            <person name="Rosen B."/>
            <person name="Silverstein K.A."/>
            <person name="Tang H."/>
            <person name="Rombauts S."/>
            <person name="Zhao P.X."/>
            <person name="Zhou P."/>
            <person name="Barbe V."/>
            <person name="Bardou P."/>
            <person name="Bechner M."/>
            <person name="Bellec A."/>
            <person name="Berger A."/>
            <person name="Berges H."/>
            <person name="Bidwell S."/>
            <person name="Bisseling T."/>
            <person name="Choisne N."/>
            <person name="Couloux A."/>
            <person name="Denny R."/>
            <person name="Deshpande S."/>
            <person name="Dai X."/>
            <person name="Doyle J.J."/>
            <person name="Dudez A.M."/>
            <person name="Farmer A.D."/>
            <person name="Fouteau S."/>
            <person name="Franken C."/>
            <person name="Gibelin C."/>
            <person name="Gish J."/>
            <person name="Goldstein S."/>
            <person name="Gonzalez A.J."/>
            <person name="Green P.J."/>
            <person name="Hallab A."/>
            <person name="Hartog M."/>
            <person name="Hua A."/>
            <person name="Humphray S.J."/>
            <person name="Jeong D.H."/>
            <person name="Jing Y."/>
            <person name="Jocker A."/>
            <person name="Kenton S.M."/>
            <person name="Kim D.J."/>
            <person name="Klee K."/>
            <person name="Lai H."/>
            <person name="Lang C."/>
            <person name="Lin S."/>
            <person name="Macmil S.L."/>
            <person name="Magdelenat G."/>
            <person name="Matthews L."/>
            <person name="McCorrison J."/>
            <person name="Monaghan E.L."/>
            <person name="Mun J.H."/>
            <person name="Najar F.Z."/>
            <person name="Nicholson C."/>
            <person name="Noirot C."/>
            <person name="O'Bleness M."/>
            <person name="Paule C.R."/>
            <person name="Poulain J."/>
            <person name="Prion F."/>
            <person name="Qin B."/>
            <person name="Qu C."/>
            <person name="Retzel E.F."/>
            <person name="Riddle C."/>
            <person name="Sallet E."/>
            <person name="Samain S."/>
            <person name="Samson N."/>
            <person name="Sanders I."/>
            <person name="Saurat O."/>
            <person name="Scarpelli C."/>
            <person name="Schiex T."/>
            <person name="Segurens B."/>
            <person name="Severin A.J."/>
            <person name="Sherrier D.J."/>
            <person name="Shi R."/>
            <person name="Sims S."/>
            <person name="Singer S.R."/>
            <person name="Sinharoy S."/>
            <person name="Sterck L."/>
            <person name="Viollet A."/>
            <person name="Wang B.B."/>
            <person name="Wang K."/>
            <person name="Wang M."/>
            <person name="Wang X."/>
            <person name="Warfsmann J."/>
            <person name="Weissenbach J."/>
            <person name="White D.D."/>
            <person name="White J.D."/>
            <person name="Wiley G.B."/>
            <person name="Wincker P."/>
            <person name="Xing Y."/>
            <person name="Yang L."/>
            <person name="Yao Z."/>
            <person name="Ying F."/>
            <person name="Zhai J."/>
            <person name="Zhou L."/>
            <person name="Zuber A."/>
            <person name="Denarie J."/>
            <person name="Dixon R.A."/>
            <person name="May G.D."/>
            <person name="Schwartz D.C."/>
            <person name="Rogers J."/>
            <person name="Quetier F."/>
            <person name="Town C.D."/>
            <person name="Roe B.A."/>
        </authorList>
    </citation>
    <scope>NUCLEOTIDE SEQUENCE [LARGE SCALE GENOMIC DNA]</scope>
    <source>
        <strain evidence="12">A17</strain>
        <strain evidence="14 15">cv. Jemalong A17</strain>
    </source>
</reference>
<evidence type="ECO:0000256" key="7">
    <source>
        <dbReference type="ARBA" id="ARBA00023078"/>
    </source>
</evidence>
<evidence type="ECO:0000256" key="3">
    <source>
        <dbReference type="ARBA" id="ARBA00022528"/>
    </source>
</evidence>
<dbReference type="Gramene" id="rna6061">
    <property type="protein sequence ID" value="RHN81955.1"/>
    <property type="gene ID" value="gene6061"/>
</dbReference>
<evidence type="ECO:0000313" key="16">
    <source>
        <dbReference type="Proteomes" id="UP000265566"/>
    </source>
</evidence>
<proteinExistence type="inferred from homology"/>
<reference evidence="13" key="5">
    <citation type="journal article" date="2018" name="Nat. Plants">
        <title>Whole-genome landscape of Medicago truncatula symbiotic genes.</title>
        <authorList>
            <person name="Pecrix Y."/>
            <person name="Gamas P."/>
            <person name="Carrere S."/>
        </authorList>
    </citation>
    <scope>NUCLEOTIDE SEQUENCE</scope>
    <source>
        <tissue evidence="13">Leaves</tissue>
    </source>
</reference>
<evidence type="ECO:0000256" key="8">
    <source>
        <dbReference type="ARBA" id="ARBA00023136"/>
    </source>
</evidence>
<protein>
    <submittedName>
        <fullName evidence="12">Early light-induced-like protein</fullName>
    </submittedName>
    <submittedName>
        <fullName evidence="13">Putative chlorophyll A-B binding protein</fullName>
    </submittedName>
</protein>
<evidence type="ECO:0000256" key="1">
    <source>
        <dbReference type="ARBA" id="ARBA00004141"/>
    </source>
</evidence>
<dbReference type="KEGG" id="mtr:25485134"/>
<evidence type="ECO:0000256" key="9">
    <source>
        <dbReference type="ARBA" id="ARBA00037956"/>
    </source>
</evidence>
<evidence type="ECO:0000256" key="2">
    <source>
        <dbReference type="ARBA" id="ARBA00004229"/>
    </source>
</evidence>
<keyword evidence="15" id="KW-1185">Reference proteome</keyword>
<dbReference type="PANTHER" id="PTHR14154">
    <property type="entry name" value="UPF0041 BRAIN PROTEIN 44-RELATED"/>
    <property type="match status" value="1"/>
</dbReference>
<evidence type="ECO:0000256" key="5">
    <source>
        <dbReference type="ARBA" id="ARBA00022692"/>
    </source>
</evidence>
<sequence length="200" mass="21408">MAVSSYQSIMSSSITSTISSRPRVNQFNNIPSVYMPSFRRNASLKVRSMAEEGQKEQPKVPVDPITPTSAPTPPPQPQPTYTRSPKMSTKFSDLMAFGGPAPERINGRLAMIGFVAAMGVEIAKGQGLFDQISGGGIPWFLGTSVLLSLASLIPFFQGVSVESKSKGVMSSDAELWNGRIAMLGLIALAFTEYVKGTSLV</sequence>
<evidence type="ECO:0000256" key="10">
    <source>
        <dbReference type="SAM" id="MobiDB-lite"/>
    </source>
</evidence>
<keyword evidence="8 11" id="KW-0472">Membrane</keyword>
<evidence type="ECO:0000313" key="14">
    <source>
        <dbReference type="EnsemblPlants" id="KEH43785"/>
    </source>
</evidence>
<dbReference type="ExpressionAtlas" id="A0A072W0F5">
    <property type="expression patterns" value="differential"/>
</dbReference>
<evidence type="ECO:0000313" key="12">
    <source>
        <dbReference type="EMBL" id="KEH43785.1"/>
    </source>
</evidence>
<dbReference type="GO" id="GO:0009535">
    <property type="term" value="C:chloroplast thylakoid membrane"/>
    <property type="evidence" value="ECO:0000318"/>
    <property type="project" value="GO_Central"/>
</dbReference>
<dbReference type="OrthoDB" id="513190at2759"/>
<feature type="compositionally biased region" description="Basic and acidic residues" evidence="10">
    <location>
        <begin position="48"/>
        <end position="58"/>
    </location>
</feature>
<feature type="transmembrane region" description="Helical" evidence="11">
    <location>
        <begin position="137"/>
        <end position="156"/>
    </location>
</feature>
<name>A0A072W0F5_MEDTR</name>
<gene>
    <name evidence="14" type="primary">25485134</name>
    <name evidence="12" type="ordered locus">MTR_1g102780</name>
    <name evidence="13" type="ORF">MtrunA17_Chr1g0204671</name>
</gene>